<dbReference type="AlphaFoldDB" id="A0ABF7REK8"/>
<feature type="region of interest" description="Disordered" evidence="1">
    <location>
        <begin position="102"/>
        <end position="122"/>
    </location>
</feature>
<sequence>MTIGERLKEERERLRLTQPAIASAADTTKQTQHAYETDRTPPKASYLAAIAILGVDVAYVITGERALNTARTPMEVALLENYRHSPAEVQRGVSMLLAQTSGAADSVAGKGKKNRSSEEVKK</sequence>
<proteinExistence type="predicted"/>
<name>A0ABF7REK8_RALSL</name>
<dbReference type="SMART" id="SM00530">
    <property type="entry name" value="HTH_XRE"/>
    <property type="match status" value="1"/>
</dbReference>
<dbReference type="InterPro" id="IPR010982">
    <property type="entry name" value="Lambda_DNA-bd_dom_sf"/>
</dbReference>
<dbReference type="RefSeq" id="WP_020957373.1">
    <property type="nucleotide sequence ID" value="NZ_LN651282.1"/>
</dbReference>
<evidence type="ECO:0000313" key="4">
    <source>
        <dbReference type="Proteomes" id="UP000053470"/>
    </source>
</evidence>
<dbReference type="CDD" id="cd00093">
    <property type="entry name" value="HTH_XRE"/>
    <property type="match status" value="1"/>
</dbReference>
<feature type="region of interest" description="Disordered" evidence="1">
    <location>
        <begin position="16"/>
        <end position="41"/>
    </location>
</feature>
<reference evidence="3" key="1">
    <citation type="submission" date="2014-11" db="EMBL/GenBank/DDBJ databases">
        <authorList>
            <person name="Genoscope - CEA"/>
        </authorList>
    </citation>
    <scope>NUCLEOTIDE SEQUENCE</scope>
    <source>
        <strain evidence="3">IPO1609</strain>
    </source>
</reference>
<dbReference type="Pfam" id="PF13560">
    <property type="entry name" value="HTH_31"/>
    <property type="match status" value="1"/>
</dbReference>
<dbReference type="InterPro" id="IPR001387">
    <property type="entry name" value="Cro/C1-type_HTH"/>
</dbReference>
<dbReference type="PROSITE" id="PS50943">
    <property type="entry name" value="HTH_CROC1"/>
    <property type="match status" value="1"/>
</dbReference>
<keyword evidence="4" id="KW-1185">Reference proteome</keyword>
<dbReference type="SUPFAM" id="SSF47413">
    <property type="entry name" value="lambda repressor-like DNA-binding domains"/>
    <property type="match status" value="1"/>
</dbReference>
<dbReference type="Proteomes" id="UP000053470">
    <property type="component" value="Unassembled WGS sequence"/>
</dbReference>
<accession>A0ABF7REK8</accession>
<feature type="domain" description="HTH cro/C1-type" evidence="2">
    <location>
        <begin position="7"/>
        <end position="60"/>
    </location>
</feature>
<evidence type="ECO:0000313" key="3">
    <source>
        <dbReference type="EMBL" id="CEJ20000.1"/>
    </source>
</evidence>
<feature type="compositionally biased region" description="Polar residues" evidence="1">
    <location>
        <begin position="25"/>
        <end position="34"/>
    </location>
</feature>
<evidence type="ECO:0000259" key="2">
    <source>
        <dbReference type="PROSITE" id="PS50943"/>
    </source>
</evidence>
<gene>
    <name evidence="3" type="ORF">RSIPO_02165</name>
</gene>
<organism evidence="3 4">
    <name type="scientific">Ralstonia solanacearum IPO1609</name>
    <dbReference type="NCBI Taxonomy" id="564066"/>
    <lineage>
        <taxon>Bacteria</taxon>
        <taxon>Pseudomonadati</taxon>
        <taxon>Pseudomonadota</taxon>
        <taxon>Betaproteobacteria</taxon>
        <taxon>Burkholderiales</taxon>
        <taxon>Burkholderiaceae</taxon>
        <taxon>Ralstonia</taxon>
        <taxon>Ralstonia solanacearum species complex</taxon>
    </lineage>
</organism>
<dbReference type="Gene3D" id="1.10.260.40">
    <property type="entry name" value="lambda repressor-like DNA-binding domains"/>
    <property type="match status" value="1"/>
</dbReference>
<dbReference type="EMBL" id="LN651282">
    <property type="protein sequence ID" value="CEJ20000.1"/>
    <property type="molecule type" value="Genomic_DNA"/>
</dbReference>
<protein>
    <submittedName>
        <fullName evidence="3">Helix-turn-helix motif protein</fullName>
    </submittedName>
</protein>
<reference evidence="3" key="2">
    <citation type="submission" date="2022-04" db="EMBL/GenBank/DDBJ databases">
        <title>Genomic draft of R. solanacearum strain IPO1609, a phylotype IIB1/biovar 2/race 3 strain isolated from potato in Europe.</title>
        <authorList>
            <person name="Boucher C."/>
            <person name="Carrere S."/>
            <person name="Dossat C."/>
            <person name="Elbaz M."/>
            <person name="Genin S."/>
            <person name="Gouzy J."/>
            <person name="Prior P."/>
            <person name="Segurens B."/>
            <person name="Wincker P."/>
        </authorList>
    </citation>
    <scope>NUCLEOTIDE SEQUENCE</scope>
    <source>
        <strain evidence="3">IPO1609</strain>
    </source>
</reference>
<evidence type="ECO:0000256" key="1">
    <source>
        <dbReference type="SAM" id="MobiDB-lite"/>
    </source>
</evidence>